<dbReference type="OrthoDB" id="68966at2759"/>
<evidence type="ECO:0000256" key="1">
    <source>
        <dbReference type="SAM" id="Coils"/>
    </source>
</evidence>
<dbReference type="EMBL" id="BRYA01000384">
    <property type="protein sequence ID" value="GMI48281.1"/>
    <property type="molecule type" value="Genomic_DNA"/>
</dbReference>
<proteinExistence type="predicted"/>
<feature type="region of interest" description="Disordered" evidence="2">
    <location>
        <begin position="1"/>
        <end position="41"/>
    </location>
</feature>
<evidence type="ECO:0000256" key="2">
    <source>
        <dbReference type="SAM" id="MobiDB-lite"/>
    </source>
</evidence>
<feature type="compositionally biased region" description="Acidic residues" evidence="2">
    <location>
        <begin position="1"/>
        <end position="17"/>
    </location>
</feature>
<accession>A0A9W7LFR4</accession>
<feature type="region of interest" description="Disordered" evidence="2">
    <location>
        <begin position="171"/>
        <end position="191"/>
    </location>
</feature>
<dbReference type="Proteomes" id="UP001165065">
    <property type="component" value="Unassembled WGS sequence"/>
</dbReference>
<reference evidence="4" key="1">
    <citation type="journal article" date="2023" name="Commun. Biol.">
        <title>Genome analysis of Parmales, the sister group of diatoms, reveals the evolutionary specialization of diatoms from phago-mixotrophs to photoautotrophs.</title>
        <authorList>
            <person name="Ban H."/>
            <person name="Sato S."/>
            <person name="Yoshikawa S."/>
            <person name="Yamada K."/>
            <person name="Nakamura Y."/>
            <person name="Ichinomiya M."/>
            <person name="Sato N."/>
            <person name="Blanc-Mathieu R."/>
            <person name="Endo H."/>
            <person name="Kuwata A."/>
            <person name="Ogata H."/>
        </authorList>
    </citation>
    <scope>NUCLEOTIDE SEQUENCE [LARGE SCALE GENOMIC DNA]</scope>
</reference>
<keyword evidence="1" id="KW-0175">Coiled coil</keyword>
<evidence type="ECO:0000313" key="4">
    <source>
        <dbReference type="Proteomes" id="UP001165065"/>
    </source>
</evidence>
<comment type="caution">
    <text evidence="3">The sequence shown here is derived from an EMBL/GenBank/DDBJ whole genome shotgun (WGS) entry which is preliminary data.</text>
</comment>
<name>A0A9W7LFR4_9STRA</name>
<keyword evidence="4" id="KW-1185">Reference proteome</keyword>
<dbReference type="AlphaFoldDB" id="A0A9W7LFR4"/>
<gene>
    <name evidence="3" type="ORF">TrCOL_g6684</name>
</gene>
<feature type="coiled-coil region" evidence="1">
    <location>
        <begin position="41"/>
        <end position="89"/>
    </location>
</feature>
<feature type="coiled-coil region" evidence="1">
    <location>
        <begin position="218"/>
        <end position="245"/>
    </location>
</feature>
<protein>
    <submittedName>
        <fullName evidence="3">Uncharacterized protein</fullName>
    </submittedName>
</protein>
<sequence length="419" mass="46636">MSDYGDDFADDAQDESLVEPTLDQTQDSTPPTPGGSAQPSLAQINSKINALQSKVTSLTTQNKSLSSKLTRSEAMIKQMQENNKKEENLGELLFEKSQELVDQAAKNLDTANKLETTKQKLADVNSAVAQFREILFSGINGGVTDVDHYKNISLSDLLRLRLQDADKKAEEAREEAKSSAVIARSAPSATETLPRQIVPASGGENDGDDATKAEIGGIQKLEAELAEVKAKNAKLSKQYDGMKGKLESAFEAVNRFKDIQTKVAVLSERSRNEKDLRARTQSALSLSNKKVEALSDHIEKLMLHLKHEATSKAKAYEAKAKANKEAELLRARNNAILKKNNGRERVIVELKEGAKILEDQLRLMDEKYMELRTKLDWTRLQSERTLKKSQHEASTLRKEMAMSRKREREDMMTTSMSGL</sequence>
<feature type="region of interest" description="Disordered" evidence="2">
    <location>
        <begin position="384"/>
        <end position="419"/>
    </location>
</feature>
<feature type="compositionally biased region" description="Basic and acidic residues" evidence="2">
    <location>
        <begin position="384"/>
        <end position="411"/>
    </location>
</feature>
<feature type="compositionally biased region" description="Polar residues" evidence="2">
    <location>
        <begin position="22"/>
        <end position="41"/>
    </location>
</feature>
<organism evidence="3 4">
    <name type="scientific">Triparma columacea</name>
    <dbReference type="NCBI Taxonomy" id="722753"/>
    <lineage>
        <taxon>Eukaryota</taxon>
        <taxon>Sar</taxon>
        <taxon>Stramenopiles</taxon>
        <taxon>Ochrophyta</taxon>
        <taxon>Bolidophyceae</taxon>
        <taxon>Parmales</taxon>
        <taxon>Triparmaceae</taxon>
        <taxon>Triparma</taxon>
    </lineage>
</organism>
<evidence type="ECO:0000313" key="3">
    <source>
        <dbReference type="EMBL" id="GMI48281.1"/>
    </source>
</evidence>
<feature type="coiled-coil region" evidence="1">
    <location>
        <begin position="312"/>
        <end position="374"/>
    </location>
</feature>